<keyword evidence="1 7" id="KW-0347">Helicase</keyword>
<gene>
    <name evidence="7" type="ORF">PACLA_8A047278</name>
</gene>
<dbReference type="Pfam" id="PF20209">
    <property type="entry name" value="DUF6570"/>
    <property type="match status" value="1"/>
</dbReference>
<protein>
    <recommendedName>
        <fullName evidence="1">ATP-dependent DNA helicase</fullName>
        <ecNumber evidence="1">5.6.2.3</ecNumber>
    </recommendedName>
</protein>
<keyword evidence="1" id="KW-0234">DNA repair</keyword>
<accession>A0A7D9DL65</accession>
<dbReference type="InterPro" id="IPR046700">
    <property type="entry name" value="DUF6570"/>
</dbReference>
<dbReference type="PANTHER" id="PTHR47642:SF5">
    <property type="entry name" value="ATP-DEPENDENT DNA HELICASE"/>
    <property type="match status" value="1"/>
</dbReference>
<dbReference type="GO" id="GO:0006281">
    <property type="term" value="P:DNA repair"/>
    <property type="evidence" value="ECO:0007669"/>
    <property type="project" value="UniProtKB-KW"/>
</dbReference>
<evidence type="ECO:0000259" key="6">
    <source>
        <dbReference type="Pfam" id="PF21107"/>
    </source>
</evidence>
<dbReference type="InterPro" id="IPR010285">
    <property type="entry name" value="DNA_helicase_pif1-like_DEAD"/>
</dbReference>
<keyword evidence="1" id="KW-0378">Hydrolase</keyword>
<dbReference type="PANTHER" id="PTHR47642">
    <property type="entry name" value="ATP-DEPENDENT DNA HELICASE"/>
    <property type="match status" value="1"/>
</dbReference>
<dbReference type="Gene3D" id="3.40.50.300">
    <property type="entry name" value="P-loop containing nucleotide triphosphate hydrolases"/>
    <property type="match status" value="1"/>
</dbReference>
<feature type="domain" description="DNA helicase Pif1-like DEAD-box helicase" evidence="3">
    <location>
        <begin position="1189"/>
        <end position="1384"/>
    </location>
</feature>
<keyword evidence="1" id="KW-0227">DNA damage</keyword>
<name>A0A7D9DL65_PARCT</name>
<keyword evidence="1" id="KW-0233">DNA recombination</keyword>
<dbReference type="GO" id="GO:0016787">
    <property type="term" value="F:hydrolase activity"/>
    <property type="evidence" value="ECO:0007669"/>
    <property type="project" value="UniProtKB-KW"/>
</dbReference>
<feature type="compositionally biased region" description="Basic and acidic residues" evidence="2">
    <location>
        <begin position="94"/>
        <end position="121"/>
    </location>
</feature>
<dbReference type="InterPro" id="IPR048998">
    <property type="entry name" value="STPR"/>
</dbReference>
<dbReference type="SUPFAM" id="SSF52540">
    <property type="entry name" value="P-loop containing nucleoside triphosphate hydrolases"/>
    <property type="match status" value="1"/>
</dbReference>
<feature type="compositionally biased region" description="Basic and acidic residues" evidence="2">
    <location>
        <begin position="134"/>
        <end position="144"/>
    </location>
</feature>
<dbReference type="InterPro" id="IPR051055">
    <property type="entry name" value="PIF1_helicase"/>
</dbReference>
<dbReference type="InterPro" id="IPR025476">
    <property type="entry name" value="Helitron_helicase-like"/>
</dbReference>
<feature type="domain" description="Helitron helicase-like" evidence="4">
    <location>
        <begin position="497"/>
        <end position="675"/>
    </location>
</feature>
<dbReference type="EMBL" id="CACRXK020001362">
    <property type="protein sequence ID" value="CAB3988674.1"/>
    <property type="molecule type" value="Genomic_DNA"/>
</dbReference>
<evidence type="ECO:0000313" key="7">
    <source>
        <dbReference type="EMBL" id="CAB3988674.1"/>
    </source>
</evidence>
<evidence type="ECO:0000313" key="8">
    <source>
        <dbReference type="Proteomes" id="UP001152795"/>
    </source>
</evidence>
<feature type="domain" description="STPR" evidence="6">
    <location>
        <begin position="118"/>
        <end position="191"/>
    </location>
</feature>
<dbReference type="GO" id="GO:0043139">
    <property type="term" value="F:5'-3' DNA helicase activity"/>
    <property type="evidence" value="ECO:0007669"/>
    <property type="project" value="UniProtKB-EC"/>
</dbReference>
<dbReference type="Pfam" id="PF21107">
    <property type="entry name" value="STPRs"/>
    <property type="match status" value="1"/>
</dbReference>
<comment type="similarity">
    <text evidence="1">Belongs to the helicase family.</text>
</comment>
<evidence type="ECO:0000256" key="1">
    <source>
        <dbReference type="RuleBase" id="RU363044"/>
    </source>
</evidence>
<dbReference type="Proteomes" id="UP001152795">
    <property type="component" value="Unassembled WGS sequence"/>
</dbReference>
<dbReference type="EC" id="5.6.2.3" evidence="1"/>
<evidence type="ECO:0000256" key="2">
    <source>
        <dbReference type="SAM" id="MobiDB-lite"/>
    </source>
</evidence>
<evidence type="ECO:0000259" key="4">
    <source>
        <dbReference type="Pfam" id="PF14214"/>
    </source>
</evidence>
<proteinExistence type="inferred from homology"/>
<dbReference type="Pfam" id="PF14214">
    <property type="entry name" value="Helitron_like_N"/>
    <property type="match status" value="1"/>
</dbReference>
<evidence type="ECO:0000259" key="3">
    <source>
        <dbReference type="Pfam" id="PF05970"/>
    </source>
</evidence>
<reference evidence="7" key="1">
    <citation type="submission" date="2020-04" db="EMBL/GenBank/DDBJ databases">
        <authorList>
            <person name="Alioto T."/>
            <person name="Alioto T."/>
            <person name="Gomez Garrido J."/>
        </authorList>
    </citation>
    <scope>NUCLEOTIDE SEQUENCE</scope>
    <source>
        <strain evidence="7">A484AB</strain>
    </source>
</reference>
<keyword evidence="1" id="KW-0067">ATP-binding</keyword>
<dbReference type="OrthoDB" id="5982348at2759"/>
<comment type="caution">
    <text evidence="7">The sequence shown here is derived from an EMBL/GenBank/DDBJ whole genome shotgun (WGS) entry which is preliminary data.</text>
</comment>
<comment type="cofactor">
    <cofactor evidence="1">
        <name>Mg(2+)</name>
        <dbReference type="ChEBI" id="CHEBI:18420"/>
    </cofactor>
</comment>
<dbReference type="Gene3D" id="3.90.70.120">
    <property type="match status" value="1"/>
</dbReference>
<dbReference type="Pfam" id="PF05970">
    <property type="entry name" value="PIF1"/>
    <property type="match status" value="1"/>
</dbReference>
<dbReference type="GO" id="GO:0000723">
    <property type="term" value="P:telomere maintenance"/>
    <property type="evidence" value="ECO:0007669"/>
    <property type="project" value="InterPro"/>
</dbReference>
<dbReference type="InterPro" id="IPR027417">
    <property type="entry name" value="P-loop_NTPase"/>
</dbReference>
<sequence length="1451" mass="167108">MALMKQADFFYLFDSHARDSNGMPDPNGTSVVMKFANILELEQYLYSLLMTLHANLFEIVPVRLNVCNAAEQKNDCVKDQEYVQKKRLLAENEGDKQAKLKKASEYNKRKQSKETDKERQIRLQKASVYKKRKQSDETDSEKQIRLQKLSESIKQKRSEETENEKQIRLQKDSESKKRKRSEETDSERQMRLEKDRLNKKQKRAKKVLQPQHEILNQQDYLNMFDKTNNGGIEEQCWAKANINKFNKSVQYIVRQCTIEEMLIARALPIMRVYIKPGGQRGYSGHCINLPQNVKELAMSLPRYPKDLAVIIVKAKGRENTFRDVTVRKQKVHSALVWLINNNPHYSELLINEDALNSLPENGVPPDLMTVETDDDIVSDDNCSPDVGPPTDNPSEDIVYNDSTEMSSFLPVGEQQQQEIEAVRNQLSENEPMQWPSVENEPINEYQVSHLATMAFPTLFPDGKGDPTNQGLLRDVPLQERIKHLLKFAEIIDGKWVYRFANHPRFSYWAFNMIQRKRILQQSGIFLKQNPGEAHLTIDELREMAASNDANVFMSKVSRYVGNIAGTNAYWNRVREELKAIITSVGAPTLFFTFSSADMHWPELHALFKADTDNELDNSTSDVRRQNVINNPHVVDWFFTQRLESFVKHWLYDTLGAKWHWFRYEYQGRGSIHCHGTAKLNNDPGLCQLTQTALKGFLAQKFKDENDCSDTTELDQDIEAGQKAADTVCQYVDWLLSTINPNPPDEDMWIRPGVHPCQRSRHDIPEHEKQSDYVDLLNMVQRHTRCSTSYCLRKKSNETELKCRFHFPFDTCPKTKLEFEKIHTSGDNEHYRAKIVTKRNDSRLNNHQHLQLQGWRANCDIQVVIDHYACVEYLTKYAAKGESRSPILKQAFNSIVQNVDSNTDPRRVIKKVVMKSLGERDYAAQETMHHLLSLKLHSSSFKVMSVSLNGSRRVRDSASIDEGESCTDYSLLDVYANREQYESSQNIINMNFVEFATTYKVVNNELTKLPENIIPRIFPTYSPNPKGPNFGLYCKYQLLRYKPWRTTQNNAWGDQEPTDEVLMNCWHEFLQTPYGQSNVPDWFDKLQAVIQSQEAEDEPSEEQGTTREEWMILSDLNTPFDNSEQTPESTYDWHLDRANYSEQQIQEMPTWIKTNKEEYTIDEQYDVVDINSFSEMQKLAYDIVKSHFDDTSSDKEPLCLIINGVAGTGKSYLINAIRNLLQSKCAVAATTGKAAFNIRGVTVHSLLKLPVGSRGNKDLTGQSLCRLQESVNNIGYIIIDEYSMLGQVTFGWIDKRCKQATGCNDKVFGGKSLILTGDPGQLPPVADKPLYHARPSNAVGEQGHQAYHMFDKVVKLTVNQRVQGMTSEQVQFRDLLLRLRKGDSTVDDWKLLLTRQPSNVTNLCDFEDSTRLFYSNEQVGNYNHEQLTKLEHPVAHINARHSSALAKKDILR</sequence>
<keyword evidence="1" id="KW-0547">Nucleotide-binding</keyword>
<feature type="compositionally biased region" description="Basic and acidic residues" evidence="2">
    <location>
        <begin position="151"/>
        <end position="198"/>
    </location>
</feature>
<evidence type="ECO:0000259" key="5">
    <source>
        <dbReference type="Pfam" id="PF20209"/>
    </source>
</evidence>
<feature type="region of interest" description="Disordered" evidence="2">
    <location>
        <begin position="94"/>
        <end position="207"/>
    </location>
</feature>
<dbReference type="GO" id="GO:0006310">
    <property type="term" value="P:DNA recombination"/>
    <property type="evidence" value="ECO:0007669"/>
    <property type="project" value="UniProtKB-KW"/>
</dbReference>
<organism evidence="7 8">
    <name type="scientific">Paramuricea clavata</name>
    <name type="common">Red gorgonian</name>
    <name type="synonym">Violescent sea-whip</name>
    <dbReference type="NCBI Taxonomy" id="317549"/>
    <lineage>
        <taxon>Eukaryota</taxon>
        <taxon>Metazoa</taxon>
        <taxon>Cnidaria</taxon>
        <taxon>Anthozoa</taxon>
        <taxon>Octocorallia</taxon>
        <taxon>Malacalcyonacea</taxon>
        <taxon>Plexauridae</taxon>
        <taxon>Paramuricea</taxon>
    </lineage>
</organism>
<keyword evidence="8" id="KW-1185">Reference proteome</keyword>
<dbReference type="GO" id="GO:0005524">
    <property type="term" value="F:ATP binding"/>
    <property type="evidence" value="ECO:0007669"/>
    <property type="project" value="UniProtKB-KW"/>
</dbReference>
<comment type="catalytic activity">
    <reaction evidence="1">
        <text>ATP + H2O = ADP + phosphate + H(+)</text>
        <dbReference type="Rhea" id="RHEA:13065"/>
        <dbReference type="ChEBI" id="CHEBI:15377"/>
        <dbReference type="ChEBI" id="CHEBI:15378"/>
        <dbReference type="ChEBI" id="CHEBI:30616"/>
        <dbReference type="ChEBI" id="CHEBI:43474"/>
        <dbReference type="ChEBI" id="CHEBI:456216"/>
        <dbReference type="EC" id="5.6.2.3"/>
    </reaction>
</comment>
<feature type="domain" description="DUF6570" evidence="5">
    <location>
        <begin position="258"/>
        <end position="356"/>
    </location>
</feature>